<evidence type="ECO:0000259" key="2">
    <source>
        <dbReference type="PROSITE" id="PS50011"/>
    </source>
</evidence>
<proteinExistence type="predicted"/>
<dbReference type="Proteomes" id="UP001159405">
    <property type="component" value="Unassembled WGS sequence"/>
</dbReference>
<dbReference type="InterPro" id="IPR000719">
    <property type="entry name" value="Prot_kinase_dom"/>
</dbReference>
<evidence type="ECO:0000313" key="3">
    <source>
        <dbReference type="EMBL" id="CAH3154995.1"/>
    </source>
</evidence>
<dbReference type="InterPro" id="IPR020635">
    <property type="entry name" value="Tyr_kinase_cat_dom"/>
</dbReference>
<evidence type="ECO:0000313" key="4">
    <source>
        <dbReference type="Proteomes" id="UP001159405"/>
    </source>
</evidence>
<dbReference type="PANTHER" id="PTHR24416">
    <property type="entry name" value="TYROSINE-PROTEIN KINASE RECEPTOR"/>
    <property type="match status" value="1"/>
</dbReference>
<feature type="compositionally biased region" description="Polar residues" evidence="1">
    <location>
        <begin position="213"/>
        <end position="224"/>
    </location>
</feature>
<dbReference type="Gene3D" id="1.10.510.10">
    <property type="entry name" value="Transferase(Phosphotransferase) domain 1"/>
    <property type="match status" value="1"/>
</dbReference>
<dbReference type="SMART" id="SM00219">
    <property type="entry name" value="TyrKc"/>
    <property type="match status" value="1"/>
</dbReference>
<dbReference type="EMBL" id="CALNXK010000100">
    <property type="protein sequence ID" value="CAH3154995.1"/>
    <property type="molecule type" value="Genomic_DNA"/>
</dbReference>
<protein>
    <recommendedName>
        <fullName evidence="2">Protein kinase domain-containing protein</fullName>
    </recommendedName>
</protein>
<name>A0ABN8Q4G2_9CNID</name>
<sequence length="314" mass="35956">MATWKNISEEIKEIPISTKDKIKIARDVANGMLHLSSKRCVHRDLAARNVLLGKDNVAMVSDFGLSRDVYQSGAYEQIDKQRPLPIRWMAIECLNGLAFTTESDVWSFGVLMWEIESGGAKPYPTMGNVLEIKDFLNNGRRLTKPHGCLPEIYEIMKRCWEKERSERPTFRELLASLEEELRKSTGASDPVINPGQESEDRMAAHEDQLPMYQRSQASGASSNRPAPVNDAGPITQLRSFESYYPFRPLRTFPVMKIRDEISSRLPKIQDTLYVTCKQATLTRSSRKLLIRSKRNVIRNRIRSAEKWDNSHTIL</sequence>
<dbReference type="PANTHER" id="PTHR24416:SF617">
    <property type="entry name" value="RET ONCOGENE, ISOFORM A"/>
    <property type="match status" value="1"/>
</dbReference>
<dbReference type="InterPro" id="IPR011009">
    <property type="entry name" value="Kinase-like_dom_sf"/>
</dbReference>
<dbReference type="InterPro" id="IPR050122">
    <property type="entry name" value="RTK"/>
</dbReference>
<dbReference type="Pfam" id="PF07714">
    <property type="entry name" value="PK_Tyr_Ser-Thr"/>
    <property type="match status" value="1"/>
</dbReference>
<dbReference type="InterPro" id="IPR001245">
    <property type="entry name" value="Ser-Thr/Tyr_kinase_cat_dom"/>
</dbReference>
<dbReference type="CDD" id="cd00192">
    <property type="entry name" value="PTKc"/>
    <property type="match status" value="1"/>
</dbReference>
<organism evidence="3 4">
    <name type="scientific">Porites lobata</name>
    <dbReference type="NCBI Taxonomy" id="104759"/>
    <lineage>
        <taxon>Eukaryota</taxon>
        <taxon>Metazoa</taxon>
        <taxon>Cnidaria</taxon>
        <taxon>Anthozoa</taxon>
        <taxon>Hexacorallia</taxon>
        <taxon>Scleractinia</taxon>
        <taxon>Fungiina</taxon>
        <taxon>Poritidae</taxon>
        <taxon>Porites</taxon>
    </lineage>
</organism>
<dbReference type="PRINTS" id="PR00109">
    <property type="entry name" value="TYRKINASE"/>
</dbReference>
<dbReference type="SUPFAM" id="SSF56112">
    <property type="entry name" value="Protein kinase-like (PK-like)"/>
    <property type="match status" value="1"/>
</dbReference>
<feature type="domain" description="Protein kinase" evidence="2">
    <location>
        <begin position="1"/>
        <end position="181"/>
    </location>
</feature>
<dbReference type="PROSITE" id="PS50011">
    <property type="entry name" value="PROTEIN_KINASE_DOM"/>
    <property type="match status" value="1"/>
</dbReference>
<reference evidence="3 4" key="1">
    <citation type="submission" date="2022-05" db="EMBL/GenBank/DDBJ databases">
        <authorList>
            <consortium name="Genoscope - CEA"/>
            <person name="William W."/>
        </authorList>
    </citation>
    <scope>NUCLEOTIDE SEQUENCE [LARGE SCALE GENOMIC DNA]</scope>
</reference>
<feature type="region of interest" description="Disordered" evidence="1">
    <location>
        <begin position="213"/>
        <end position="232"/>
    </location>
</feature>
<keyword evidence="4" id="KW-1185">Reference proteome</keyword>
<dbReference type="PROSITE" id="PS00109">
    <property type="entry name" value="PROTEIN_KINASE_TYR"/>
    <property type="match status" value="1"/>
</dbReference>
<evidence type="ECO:0000256" key="1">
    <source>
        <dbReference type="SAM" id="MobiDB-lite"/>
    </source>
</evidence>
<gene>
    <name evidence="3" type="ORF">PLOB_00001133</name>
</gene>
<dbReference type="InterPro" id="IPR008266">
    <property type="entry name" value="Tyr_kinase_AS"/>
</dbReference>
<accession>A0ABN8Q4G2</accession>
<comment type="caution">
    <text evidence="3">The sequence shown here is derived from an EMBL/GenBank/DDBJ whole genome shotgun (WGS) entry which is preliminary data.</text>
</comment>